<feature type="non-terminal residue" evidence="2">
    <location>
        <position position="109"/>
    </location>
</feature>
<evidence type="ECO:0000313" key="2">
    <source>
        <dbReference type="EMBL" id="GMT30078.1"/>
    </source>
</evidence>
<organism evidence="2 3">
    <name type="scientific">Pristionchus fissidentatus</name>
    <dbReference type="NCBI Taxonomy" id="1538716"/>
    <lineage>
        <taxon>Eukaryota</taxon>
        <taxon>Metazoa</taxon>
        <taxon>Ecdysozoa</taxon>
        <taxon>Nematoda</taxon>
        <taxon>Chromadorea</taxon>
        <taxon>Rhabditida</taxon>
        <taxon>Rhabditina</taxon>
        <taxon>Diplogasteromorpha</taxon>
        <taxon>Diplogasteroidea</taxon>
        <taxon>Neodiplogasteridae</taxon>
        <taxon>Pristionchus</taxon>
    </lineage>
</organism>
<proteinExistence type="predicted"/>
<feature type="non-terminal residue" evidence="2">
    <location>
        <position position="1"/>
    </location>
</feature>
<accession>A0AAV5WF08</accession>
<keyword evidence="1" id="KW-0812">Transmembrane</keyword>
<gene>
    <name evidence="2" type="ORF">PFISCL1PPCAC_21375</name>
</gene>
<reference evidence="2" key="1">
    <citation type="submission" date="2023-10" db="EMBL/GenBank/DDBJ databases">
        <title>Genome assembly of Pristionchus species.</title>
        <authorList>
            <person name="Yoshida K."/>
            <person name="Sommer R.J."/>
        </authorList>
    </citation>
    <scope>NUCLEOTIDE SEQUENCE</scope>
    <source>
        <strain evidence="2">RS5133</strain>
    </source>
</reference>
<evidence type="ECO:0000313" key="3">
    <source>
        <dbReference type="Proteomes" id="UP001432322"/>
    </source>
</evidence>
<evidence type="ECO:0000256" key="1">
    <source>
        <dbReference type="SAM" id="Phobius"/>
    </source>
</evidence>
<sequence length="109" mass="12081">QSLLSSFSVKMCSLDFFFKPREDDSHSFFDLGDFRGLGCTGSSQERTEAIQLLFVIFTAGALLAGILICCLKNSLKQGEALAKRCDLLEKAVIEHDEYCSKHGIRGRAE</sequence>
<name>A0AAV5WF08_9BILA</name>
<keyword evidence="1" id="KW-0472">Membrane</keyword>
<dbReference type="Proteomes" id="UP001432322">
    <property type="component" value="Unassembled WGS sequence"/>
</dbReference>
<keyword evidence="1" id="KW-1133">Transmembrane helix</keyword>
<feature type="transmembrane region" description="Helical" evidence="1">
    <location>
        <begin position="50"/>
        <end position="71"/>
    </location>
</feature>
<keyword evidence="3" id="KW-1185">Reference proteome</keyword>
<protein>
    <submittedName>
        <fullName evidence="2">Uncharacterized protein</fullName>
    </submittedName>
</protein>
<comment type="caution">
    <text evidence="2">The sequence shown here is derived from an EMBL/GenBank/DDBJ whole genome shotgun (WGS) entry which is preliminary data.</text>
</comment>
<dbReference type="AlphaFoldDB" id="A0AAV5WF08"/>
<dbReference type="EMBL" id="BTSY01000005">
    <property type="protein sequence ID" value="GMT30078.1"/>
    <property type="molecule type" value="Genomic_DNA"/>
</dbReference>